<reference evidence="2" key="1">
    <citation type="submission" date="2023-05" db="EMBL/GenBank/DDBJ databases">
        <authorList>
            <person name="Huff M."/>
        </authorList>
    </citation>
    <scope>NUCLEOTIDE SEQUENCE</scope>
</reference>
<dbReference type="Pfam" id="PF26192">
    <property type="entry name" value="RNF157-like_N"/>
    <property type="match status" value="1"/>
</dbReference>
<feature type="domain" description="MGRN1/RNF157-like N-terminal" evidence="1">
    <location>
        <begin position="184"/>
        <end position="216"/>
    </location>
</feature>
<name>A0AAD2DU78_9LAMI</name>
<accession>A0AAD2DU78</accession>
<gene>
    <name evidence="2" type="ORF">FPE_LOCUS13744</name>
</gene>
<dbReference type="EMBL" id="OU503043">
    <property type="protein sequence ID" value="CAI9766314.1"/>
    <property type="molecule type" value="Genomic_DNA"/>
</dbReference>
<evidence type="ECO:0000313" key="2">
    <source>
        <dbReference type="EMBL" id="CAI9766314.1"/>
    </source>
</evidence>
<keyword evidence="3" id="KW-1185">Reference proteome</keyword>
<proteinExistence type="predicted"/>
<dbReference type="Proteomes" id="UP000834106">
    <property type="component" value="Chromosome 8"/>
</dbReference>
<organism evidence="2 3">
    <name type="scientific">Fraxinus pennsylvanica</name>
    <dbReference type="NCBI Taxonomy" id="56036"/>
    <lineage>
        <taxon>Eukaryota</taxon>
        <taxon>Viridiplantae</taxon>
        <taxon>Streptophyta</taxon>
        <taxon>Embryophyta</taxon>
        <taxon>Tracheophyta</taxon>
        <taxon>Spermatophyta</taxon>
        <taxon>Magnoliopsida</taxon>
        <taxon>eudicotyledons</taxon>
        <taxon>Gunneridae</taxon>
        <taxon>Pentapetalae</taxon>
        <taxon>asterids</taxon>
        <taxon>lamiids</taxon>
        <taxon>Lamiales</taxon>
        <taxon>Oleaceae</taxon>
        <taxon>Oleeae</taxon>
        <taxon>Fraxinus</taxon>
    </lineage>
</organism>
<evidence type="ECO:0000313" key="3">
    <source>
        <dbReference type="Proteomes" id="UP000834106"/>
    </source>
</evidence>
<dbReference type="InterPro" id="IPR058981">
    <property type="entry name" value="MGRN1/RNF157-like_N"/>
</dbReference>
<dbReference type="AlphaFoldDB" id="A0AAD2DU78"/>
<protein>
    <recommendedName>
        <fullName evidence="1">MGRN1/RNF157-like N-terminal domain-containing protein</fullName>
    </recommendedName>
</protein>
<sequence length="244" mass="26559">MHHSPQITPSGSNPCVICTNSVDESLQVPHSLAGPPSPLLDPRLPPVEAAIDRSAHALPSTPTSSLGSHPMITRAKAGIFRTRHLADLSILAPSGLLSALLASTEPKGFKSAAKNPAWLAAMDDELQHLIRHRSTQINTPPYPVPLHAEANPNWVNGQHLSGLTMQPLQPYEEPQKAITIRNVVGLKKETLRIEPDEANPGKFLVAFTFNAAVSGRYNKFQLYVLHENYVLFVTSCYVMNSMLG</sequence>
<evidence type="ECO:0000259" key="1">
    <source>
        <dbReference type="Pfam" id="PF26192"/>
    </source>
</evidence>